<reference evidence="2 3" key="1">
    <citation type="submission" date="2022-05" db="EMBL/GenBank/DDBJ databases">
        <authorList>
            <consortium name="Genoscope - CEA"/>
            <person name="William W."/>
        </authorList>
    </citation>
    <scope>NUCLEOTIDE SEQUENCE [LARGE SCALE GENOMIC DNA]</scope>
</reference>
<comment type="caution">
    <text evidence="2">The sequence shown here is derived from an EMBL/GenBank/DDBJ whole genome shotgun (WGS) entry which is preliminary data.</text>
</comment>
<feature type="region of interest" description="Disordered" evidence="1">
    <location>
        <begin position="317"/>
        <end position="336"/>
    </location>
</feature>
<keyword evidence="3" id="KW-1185">Reference proteome</keyword>
<dbReference type="EMBL" id="CALNXK010000002">
    <property type="protein sequence ID" value="CAH3033522.1"/>
    <property type="molecule type" value="Genomic_DNA"/>
</dbReference>
<protein>
    <submittedName>
        <fullName evidence="2">Uncharacterized protein</fullName>
    </submittedName>
</protein>
<organism evidence="2 3">
    <name type="scientific">Porites lobata</name>
    <dbReference type="NCBI Taxonomy" id="104759"/>
    <lineage>
        <taxon>Eukaryota</taxon>
        <taxon>Metazoa</taxon>
        <taxon>Cnidaria</taxon>
        <taxon>Anthozoa</taxon>
        <taxon>Hexacorallia</taxon>
        <taxon>Scleractinia</taxon>
        <taxon>Fungiina</taxon>
        <taxon>Poritidae</taxon>
        <taxon>Porites</taxon>
    </lineage>
</organism>
<proteinExistence type="predicted"/>
<dbReference type="PANTHER" id="PTHR46704">
    <property type="entry name" value="CXC DOMAIN-CONTAINING PROTEIN-RELATED"/>
    <property type="match status" value="1"/>
</dbReference>
<dbReference type="PANTHER" id="PTHR46704:SF9">
    <property type="entry name" value="BHLH DOMAIN-CONTAINING PROTEIN"/>
    <property type="match status" value="1"/>
</dbReference>
<name>A0ABN8MQB1_9CNID</name>
<evidence type="ECO:0000313" key="3">
    <source>
        <dbReference type="Proteomes" id="UP001159405"/>
    </source>
</evidence>
<gene>
    <name evidence="2" type="ORF">PLOB_00016574</name>
</gene>
<evidence type="ECO:0000256" key="1">
    <source>
        <dbReference type="SAM" id="MobiDB-lite"/>
    </source>
</evidence>
<sequence>MPIKDTLFSLEDNQRQVIPAWSGFNIKLREDSVPRECSVGYCQVIEASPTELPTVYTVLQRSLQMADQLGQHDVIVVFDKAIYAKALEVLWQKKDQFQRLVVRIGSFHTICAFLAAIGKRFGDSGLADVLVESGIVGSGSVAGVIEGRHYNRAVRTHKIVFEAMQRLQWMGFKSWLQRSGHRGNRMILVKFSTEKFNRLLSMRDFLEIFNLYKEYCKEDNGMLKVFWNSFLEMVEKGTGPCILKASRRCYHVQRTTLHGFSQIPVDKTIEQTLNRSTKTKGGIVGFSLRKGAVQGWMITAHSRAAFVDKCRKMTTNVEESQRRLHKRGKPSSHEKR</sequence>
<dbReference type="Proteomes" id="UP001159405">
    <property type="component" value="Unassembled WGS sequence"/>
</dbReference>
<accession>A0ABN8MQB1</accession>
<evidence type="ECO:0000313" key="2">
    <source>
        <dbReference type="EMBL" id="CAH3033522.1"/>
    </source>
</evidence>